<dbReference type="GO" id="GO:0003824">
    <property type="term" value="F:catalytic activity"/>
    <property type="evidence" value="ECO:0007669"/>
    <property type="project" value="InterPro"/>
</dbReference>
<dbReference type="GO" id="GO:0050920">
    <property type="term" value="P:regulation of chemotaxis"/>
    <property type="evidence" value="ECO:0007669"/>
    <property type="project" value="InterPro"/>
</dbReference>
<accession>A0A918UYI0</accession>
<dbReference type="InterPro" id="IPR007439">
    <property type="entry name" value="Chemotax_Pase_CheZ"/>
</dbReference>
<evidence type="ECO:0000313" key="3">
    <source>
        <dbReference type="Proteomes" id="UP000662572"/>
    </source>
</evidence>
<proteinExistence type="predicted"/>
<dbReference type="PANTHER" id="PTHR48148">
    <property type="entry name" value="KERATINOCYTE PROLINE-RICH PROTEIN"/>
    <property type="match status" value="1"/>
</dbReference>
<evidence type="ECO:0000313" key="2">
    <source>
        <dbReference type="EMBL" id="GGZ42185.1"/>
    </source>
</evidence>
<keyword evidence="3" id="KW-1185">Reference proteome</keyword>
<evidence type="ECO:0000256" key="1">
    <source>
        <dbReference type="SAM" id="MobiDB-lite"/>
    </source>
</evidence>
<comment type="caution">
    <text evidence="2">The sequence shown here is derived from an EMBL/GenBank/DDBJ whole genome shotgun (WGS) entry which is preliminary data.</text>
</comment>
<feature type="compositionally biased region" description="Pro residues" evidence="1">
    <location>
        <begin position="293"/>
        <end position="310"/>
    </location>
</feature>
<dbReference type="Gene3D" id="1.10.287.500">
    <property type="entry name" value="Helix hairpin bin"/>
    <property type="match status" value="1"/>
</dbReference>
<organism evidence="2 3">
    <name type="scientific">Asticcacaulis endophyticus</name>
    <dbReference type="NCBI Taxonomy" id="1395890"/>
    <lineage>
        <taxon>Bacteria</taxon>
        <taxon>Pseudomonadati</taxon>
        <taxon>Pseudomonadota</taxon>
        <taxon>Alphaproteobacteria</taxon>
        <taxon>Caulobacterales</taxon>
        <taxon>Caulobacteraceae</taxon>
        <taxon>Asticcacaulis</taxon>
    </lineage>
</organism>
<dbReference type="EMBL" id="BMZB01000005">
    <property type="protein sequence ID" value="GGZ42185.1"/>
    <property type="molecule type" value="Genomic_DNA"/>
</dbReference>
<protein>
    <recommendedName>
        <fullName evidence="4">Chemotaxis protein CheZ</fullName>
    </recommendedName>
</protein>
<reference evidence="2" key="1">
    <citation type="journal article" date="2014" name="Int. J. Syst. Evol. Microbiol.">
        <title>Complete genome sequence of Corynebacterium casei LMG S-19264T (=DSM 44701T), isolated from a smear-ripened cheese.</title>
        <authorList>
            <consortium name="US DOE Joint Genome Institute (JGI-PGF)"/>
            <person name="Walter F."/>
            <person name="Albersmeier A."/>
            <person name="Kalinowski J."/>
            <person name="Ruckert C."/>
        </authorList>
    </citation>
    <scope>NUCLEOTIDE SEQUENCE</scope>
    <source>
        <strain evidence="2">KCTC 32296</strain>
    </source>
</reference>
<sequence length="348" mass="37311">MAQASHKAETDMDGFDPALVQELEPKLINLMQQSEALVALMRGFFQQLDKRRSDEFRIIAGYIAKAKEEIRELRPHDLSNDRIPTAGAELEAITRDTENATHTIMNCAEAMMGFSVKDFGDDPKAYKAAVDDQVMMIFEACSFQDITGQRVSKVVNVLKQIEDRVTRLADKLGIEDKSVELTDREKRDRDLLLNGPAIGGPETGQDSIDALFAGGFDSFDAIEAAPAPVVEAPAPVAPPEPVAKAPEPEPAPKPEPKPEIKVAPAPAPVAPAQVAPKPAPAPQPAPVAKAPEPKPAPQPAPAPKPAPAPAPVAAAESNSQDDIDSLFDMSPEDLNKTNSQDDIDALFD</sequence>
<gene>
    <name evidence="2" type="ORF">GCM10011273_31190</name>
</gene>
<feature type="compositionally biased region" description="Basic and acidic residues" evidence="1">
    <location>
        <begin position="246"/>
        <end position="260"/>
    </location>
</feature>
<dbReference type="Pfam" id="PF04344">
    <property type="entry name" value="CheZ"/>
    <property type="match status" value="1"/>
</dbReference>
<dbReference type="Proteomes" id="UP000662572">
    <property type="component" value="Unassembled WGS sequence"/>
</dbReference>
<dbReference type="AlphaFoldDB" id="A0A918UYI0"/>
<feature type="region of interest" description="Disordered" evidence="1">
    <location>
        <begin position="232"/>
        <end position="348"/>
    </location>
</feature>
<dbReference type="PANTHER" id="PTHR48148:SF3">
    <property type="entry name" value="KERATINOCYTE PROLINE-RICH PROTEIN"/>
    <property type="match status" value="1"/>
</dbReference>
<dbReference type="GO" id="GO:0009288">
    <property type="term" value="C:bacterial-type flagellum"/>
    <property type="evidence" value="ECO:0007669"/>
    <property type="project" value="InterPro"/>
</dbReference>
<name>A0A918UYI0_9CAUL</name>
<dbReference type="SUPFAM" id="SSF75708">
    <property type="entry name" value="Chemotaxis phosphatase CheZ"/>
    <property type="match status" value="1"/>
</dbReference>
<evidence type="ECO:0008006" key="4">
    <source>
        <dbReference type="Google" id="ProtNLM"/>
    </source>
</evidence>
<reference evidence="2" key="2">
    <citation type="submission" date="2020-09" db="EMBL/GenBank/DDBJ databases">
        <authorList>
            <person name="Sun Q."/>
            <person name="Kim S."/>
        </authorList>
    </citation>
    <scope>NUCLEOTIDE SEQUENCE</scope>
    <source>
        <strain evidence="2">KCTC 32296</strain>
    </source>
</reference>